<evidence type="ECO:0000313" key="1">
    <source>
        <dbReference type="EMBL" id="MPM02476.1"/>
    </source>
</evidence>
<dbReference type="AlphaFoldDB" id="A0A644WF57"/>
<comment type="caution">
    <text evidence="1">The sequence shown here is derived from an EMBL/GenBank/DDBJ whole genome shotgun (WGS) entry which is preliminary data.</text>
</comment>
<protein>
    <submittedName>
        <fullName evidence="1">Uncharacterized protein</fullName>
    </submittedName>
</protein>
<proteinExistence type="predicted"/>
<gene>
    <name evidence="1" type="ORF">SDC9_48725</name>
</gene>
<name>A0A644WF57_9ZZZZ</name>
<dbReference type="EMBL" id="VSSQ01000872">
    <property type="protein sequence ID" value="MPM02476.1"/>
    <property type="molecule type" value="Genomic_DNA"/>
</dbReference>
<organism evidence="1">
    <name type="scientific">bioreactor metagenome</name>
    <dbReference type="NCBI Taxonomy" id="1076179"/>
    <lineage>
        <taxon>unclassified sequences</taxon>
        <taxon>metagenomes</taxon>
        <taxon>ecological metagenomes</taxon>
    </lineage>
</organism>
<sequence length="189" mass="22471">MKYNYKRDVDWNKDLAIGSKQESKFETFMKSFGYVVEDVSKVKEYQDMDIDFKVTNSKGISNLFEVKQDKTLVKFGYDRRRLCIEDISSIKDRFGNVVNSDGWYRKCKADYLVIGNSDNEMFMYRLADLKEYIDLFAGDDNRVHYYQLGNSMIHGVYQQKFDKWLIENDKVCKVFYLDSNKCISRKDVK</sequence>
<reference evidence="1" key="1">
    <citation type="submission" date="2019-08" db="EMBL/GenBank/DDBJ databases">
        <authorList>
            <person name="Kucharzyk K."/>
            <person name="Murdoch R.W."/>
            <person name="Higgins S."/>
            <person name="Loffler F."/>
        </authorList>
    </citation>
    <scope>NUCLEOTIDE SEQUENCE</scope>
</reference>
<accession>A0A644WF57</accession>